<dbReference type="InterPro" id="IPR006976">
    <property type="entry name" value="VanZ-like"/>
</dbReference>
<dbReference type="KEGG" id="smao:CAG99_08705"/>
<proteinExistence type="predicted"/>
<dbReference type="PANTHER" id="PTHR36834:SF1">
    <property type="entry name" value="INTEGRAL MEMBRANE PROTEIN"/>
    <property type="match status" value="1"/>
</dbReference>
<evidence type="ECO:0000313" key="3">
    <source>
        <dbReference type="EMBL" id="ARQ68933.1"/>
    </source>
</evidence>
<sequence>MQQQQAGSPGPGAGPRLRTAALVLLAAHLLCVAWLSLRPLEVLWVAPANVEPFATIGAGVDGGFREALRTIGGGMLRLAPLGVLLPLLGRNLGGARFTSLARTTFAGGMISLALEFGQSLVPSRVADVDAVILNSLGIVVVHQLTYGRLRTLVLGRTRPSLRRPAARRLAARPPAATERHLRRTHRSSSVRPRVWTAPGGTERDRTALPTHG</sequence>
<keyword evidence="4" id="KW-1185">Reference proteome</keyword>
<dbReference type="EMBL" id="CP021121">
    <property type="protein sequence ID" value="ARQ68933.1"/>
    <property type="molecule type" value="Genomic_DNA"/>
</dbReference>
<name>A0A1W7CVS4_9ACTN</name>
<evidence type="ECO:0000256" key="1">
    <source>
        <dbReference type="SAM" id="MobiDB-lite"/>
    </source>
</evidence>
<feature type="region of interest" description="Disordered" evidence="1">
    <location>
        <begin position="163"/>
        <end position="212"/>
    </location>
</feature>
<protein>
    <recommendedName>
        <fullName evidence="2">VanZ-like domain-containing protein</fullName>
    </recommendedName>
</protein>
<evidence type="ECO:0000259" key="2">
    <source>
        <dbReference type="Pfam" id="PF04892"/>
    </source>
</evidence>
<dbReference type="RefSeq" id="WP_159029780.1">
    <property type="nucleotide sequence ID" value="NZ_CP021121.1"/>
</dbReference>
<dbReference type="Proteomes" id="UP000194218">
    <property type="component" value="Chromosome"/>
</dbReference>
<feature type="domain" description="VanZ-like" evidence="2">
    <location>
        <begin position="27"/>
        <end position="142"/>
    </location>
</feature>
<gene>
    <name evidence="3" type="ORF">CAG99_08705</name>
</gene>
<organism evidence="3 4">
    <name type="scientific">Streptomyces marincola</name>
    <dbReference type="NCBI Taxonomy" id="2878388"/>
    <lineage>
        <taxon>Bacteria</taxon>
        <taxon>Bacillati</taxon>
        <taxon>Actinomycetota</taxon>
        <taxon>Actinomycetes</taxon>
        <taxon>Kitasatosporales</taxon>
        <taxon>Streptomycetaceae</taxon>
        <taxon>Streptomyces</taxon>
    </lineage>
</organism>
<accession>A0A1W7CVS4</accession>
<dbReference type="PANTHER" id="PTHR36834">
    <property type="entry name" value="MEMBRANE PROTEIN-RELATED"/>
    <property type="match status" value="1"/>
</dbReference>
<reference evidence="3 4" key="1">
    <citation type="submission" date="2017-05" db="EMBL/GenBank/DDBJ databases">
        <title>Complete genome sequence of Streptomyces sp. SCSIO 03032 revealed the diverse biosynthetic pathways for its bioactive secondary metabolites.</title>
        <authorList>
            <person name="Ma L."/>
            <person name="Zhu Y."/>
            <person name="Zhang W."/>
            <person name="Zhang G."/>
            <person name="Tian X."/>
            <person name="Zhang S."/>
            <person name="Zhang C."/>
        </authorList>
    </citation>
    <scope>NUCLEOTIDE SEQUENCE [LARGE SCALE GENOMIC DNA]</scope>
    <source>
        <strain evidence="3 4">SCSIO 03032</strain>
    </source>
</reference>
<dbReference type="Pfam" id="PF04892">
    <property type="entry name" value="VanZ"/>
    <property type="match status" value="1"/>
</dbReference>
<evidence type="ECO:0000313" key="4">
    <source>
        <dbReference type="Proteomes" id="UP000194218"/>
    </source>
</evidence>
<dbReference type="InterPro" id="IPR053150">
    <property type="entry name" value="Teicoplanin_resist-assoc"/>
</dbReference>
<dbReference type="AlphaFoldDB" id="A0A1W7CVS4"/>
<dbReference type="OrthoDB" id="4335551at2"/>